<proteinExistence type="predicted"/>
<keyword evidence="1" id="KW-1133">Transmembrane helix</keyword>
<evidence type="ECO:0000313" key="2">
    <source>
        <dbReference type="EMBL" id="WLV25280.1"/>
    </source>
</evidence>
<keyword evidence="3" id="KW-1185">Reference proteome</keyword>
<dbReference type="InterPro" id="IPR048042">
    <property type="entry name" value="TipC-like"/>
</dbReference>
<keyword evidence="1" id="KW-0472">Membrane</keyword>
<dbReference type="EMBL" id="CP129113">
    <property type="protein sequence ID" value="WLV25280.1"/>
    <property type="molecule type" value="Genomic_DNA"/>
</dbReference>
<feature type="transmembrane region" description="Helical" evidence="1">
    <location>
        <begin position="7"/>
        <end position="23"/>
    </location>
</feature>
<reference evidence="2" key="1">
    <citation type="submission" date="2023-06" db="EMBL/GenBank/DDBJ databases">
        <title>A Treasure from Seagulls: Isolation and Description of Aciduricobacillus qingdaonensis gen. nov., sp. nov., a Rare Obligately Uric Acid-utilizing Member in the Family Bacillaceae.</title>
        <authorList>
            <person name="Liu W."/>
            <person name="Wang B."/>
        </authorList>
    </citation>
    <scope>NUCLEOTIDE SEQUENCE</scope>
    <source>
        <strain evidence="2">44XB</strain>
    </source>
</reference>
<gene>
    <name evidence="2" type="ORF">QR721_03345</name>
</gene>
<evidence type="ECO:0000256" key="1">
    <source>
        <dbReference type="SAM" id="Phobius"/>
    </source>
</evidence>
<name>A0ABY9KXB5_9BACI</name>
<evidence type="ECO:0000313" key="3">
    <source>
        <dbReference type="Proteomes" id="UP001180087"/>
    </source>
</evidence>
<dbReference type="NCBIfam" id="NF033863">
    <property type="entry name" value="immun_TipC_fam"/>
    <property type="match status" value="1"/>
</dbReference>
<protein>
    <submittedName>
        <fullName evidence="2">TipC family immunity protein</fullName>
    </submittedName>
</protein>
<sequence>MKNKRDFMVRFSLLFVLLGWIFINNINLLPKNVFEEMYQIEAETIKKQKHIGFARMDNLVRNSRDNVNYVENMFSEVYKTPVFKKGDHLGFLFLFDDRQLNITYSQKLAYNIFFNICYEYTFTNKSLREYVLINDENLDEFTVSSPSAIKTYLKEYKISEAELKQISQKVLYERVLPDWFDAYDSKFTIEDLGDVKIEKDSFLK</sequence>
<accession>A0ABY9KXB5</accession>
<keyword evidence="1" id="KW-0812">Transmembrane</keyword>
<dbReference type="Proteomes" id="UP001180087">
    <property type="component" value="Chromosome"/>
</dbReference>
<dbReference type="RefSeq" id="WP_348029068.1">
    <property type="nucleotide sequence ID" value="NZ_CP129113.1"/>
</dbReference>
<organism evidence="2 3">
    <name type="scientific">Aciduricibacillus chroicocephali</name>
    <dbReference type="NCBI Taxonomy" id="3054939"/>
    <lineage>
        <taxon>Bacteria</taxon>
        <taxon>Bacillati</taxon>
        <taxon>Bacillota</taxon>
        <taxon>Bacilli</taxon>
        <taxon>Bacillales</taxon>
        <taxon>Bacillaceae</taxon>
        <taxon>Aciduricibacillus</taxon>
    </lineage>
</organism>